<evidence type="ECO:0000256" key="2">
    <source>
        <dbReference type="ARBA" id="ARBA00022679"/>
    </source>
</evidence>
<comment type="similarity">
    <text evidence="1">Belongs to the sulfotransferase 1 family.</text>
</comment>
<evidence type="ECO:0000259" key="3">
    <source>
        <dbReference type="Pfam" id="PF00685"/>
    </source>
</evidence>
<reference evidence="4" key="1">
    <citation type="journal article" date="2021" name="G3 (Bethesda)">
        <title>Genome and transcriptome analysis of the beet armyworm Spodoptera exigua reveals targets for pest control. .</title>
        <authorList>
            <person name="Simon S."/>
            <person name="Breeschoten T."/>
            <person name="Jansen H.J."/>
            <person name="Dirks R.P."/>
            <person name="Schranz M.E."/>
            <person name="Ros V.I.D."/>
        </authorList>
    </citation>
    <scope>NUCLEOTIDE SEQUENCE</scope>
    <source>
        <strain evidence="4">TB_SE_WUR_2020</strain>
    </source>
</reference>
<sequence>MEEQKDLPFPYEFRELDPEEDKLVKANLGSFPTNFVKVGPKGYMVYRPYVKDAANIYNLPLRANDVFVATYQRSGTTMTQELVWLIENDLNYEAAKVLLAQRFAYLDGFMIYDPEKKEQYESILPNPEKLDIEKYLELLEYYSREGSLLLASIPPTERRFIKTHLPLSLMPPSMLDTVKMVYIARDPRDVADLRGCIKRIADFFAKKLSEEQIQGLCDHLNFEKFKNNGAVNMEDFREIGILADGEYFIRKGQAGGWRDYFDEEMTKQADEWIKDNLKNSDLRFPHMEL</sequence>
<gene>
    <name evidence="4" type="ORF">HF086_017892</name>
</gene>
<dbReference type="EMBL" id="JACEFF010000561">
    <property type="protein sequence ID" value="KAH9635326.1"/>
    <property type="molecule type" value="Genomic_DNA"/>
</dbReference>
<dbReference type="Proteomes" id="UP000814243">
    <property type="component" value="Unassembled WGS sequence"/>
</dbReference>
<dbReference type="InterPro" id="IPR000863">
    <property type="entry name" value="Sulfotransferase_dom"/>
</dbReference>
<dbReference type="SUPFAM" id="SSF52540">
    <property type="entry name" value="P-loop containing nucleoside triphosphate hydrolases"/>
    <property type="match status" value="1"/>
</dbReference>
<comment type="caution">
    <text evidence="4">The sequence shown here is derived from an EMBL/GenBank/DDBJ whole genome shotgun (WGS) entry which is preliminary data.</text>
</comment>
<evidence type="ECO:0000313" key="4">
    <source>
        <dbReference type="EMBL" id="KAH9635326.1"/>
    </source>
</evidence>
<dbReference type="PANTHER" id="PTHR11783">
    <property type="entry name" value="SULFOTRANSFERASE SULT"/>
    <property type="match status" value="1"/>
</dbReference>
<dbReference type="Gene3D" id="3.40.50.300">
    <property type="entry name" value="P-loop containing nucleotide triphosphate hydrolases"/>
    <property type="match status" value="2"/>
</dbReference>
<evidence type="ECO:0000313" key="5">
    <source>
        <dbReference type="Proteomes" id="UP000814243"/>
    </source>
</evidence>
<name>A0A922SF21_SPOEX</name>
<organism evidence="4 5">
    <name type="scientific">Spodoptera exigua</name>
    <name type="common">Beet armyworm</name>
    <name type="synonym">Noctua fulgens</name>
    <dbReference type="NCBI Taxonomy" id="7107"/>
    <lineage>
        <taxon>Eukaryota</taxon>
        <taxon>Metazoa</taxon>
        <taxon>Ecdysozoa</taxon>
        <taxon>Arthropoda</taxon>
        <taxon>Hexapoda</taxon>
        <taxon>Insecta</taxon>
        <taxon>Pterygota</taxon>
        <taxon>Neoptera</taxon>
        <taxon>Endopterygota</taxon>
        <taxon>Lepidoptera</taxon>
        <taxon>Glossata</taxon>
        <taxon>Ditrysia</taxon>
        <taxon>Noctuoidea</taxon>
        <taxon>Noctuidae</taxon>
        <taxon>Amphipyrinae</taxon>
        <taxon>Spodoptera</taxon>
    </lineage>
</organism>
<proteinExistence type="inferred from homology"/>
<protein>
    <recommendedName>
        <fullName evidence="3">Sulfotransferase domain-containing protein</fullName>
    </recommendedName>
</protein>
<dbReference type="AlphaFoldDB" id="A0A922SF21"/>
<dbReference type="InterPro" id="IPR027417">
    <property type="entry name" value="P-loop_NTPase"/>
</dbReference>
<evidence type="ECO:0000256" key="1">
    <source>
        <dbReference type="ARBA" id="ARBA00005771"/>
    </source>
</evidence>
<dbReference type="GO" id="GO:0008146">
    <property type="term" value="F:sulfotransferase activity"/>
    <property type="evidence" value="ECO:0007669"/>
    <property type="project" value="InterPro"/>
</dbReference>
<feature type="domain" description="Sulfotransferase" evidence="3">
    <location>
        <begin position="64"/>
        <end position="191"/>
    </location>
</feature>
<keyword evidence="2" id="KW-0808">Transferase</keyword>
<dbReference type="Pfam" id="PF00685">
    <property type="entry name" value="Sulfotransfer_1"/>
    <property type="match status" value="1"/>
</dbReference>
<accession>A0A922SF21</accession>